<keyword evidence="3" id="KW-0813">Transport</keyword>
<reference evidence="14 15" key="1">
    <citation type="submission" date="2021-01" db="EMBL/GenBank/DDBJ databases">
        <title>Whole genome shotgun sequence of Asanoa siamensis NBRC 107932.</title>
        <authorList>
            <person name="Komaki H."/>
            <person name="Tamura T."/>
        </authorList>
    </citation>
    <scope>NUCLEOTIDE SEQUENCE [LARGE SCALE GENOMIC DNA]</scope>
    <source>
        <strain evidence="14 15">NBRC 107932</strain>
    </source>
</reference>
<sequence length="208" mass="22579">MADGRPAAGSTREPRLLRSPGRLVAFSDGVFAIAVTLLVLEIVPPDDFGDLTHGLGRLWPSYLAYVVSFLNIGQVWINHHVMFDRVRHVDRGVLFLNTLLLMVIGFLPFSTSLLAGALRAEEGIGTAIVFYGTTLWSAAALFNLIWTHLRRADLLDTTPAAARAITRRFALALAWIGAGIIVGFFVPLAGVAVIACFSAAYYLPIRGE</sequence>
<dbReference type="RefSeq" id="WP_203714282.1">
    <property type="nucleotide sequence ID" value="NZ_BONE01000026.1"/>
</dbReference>
<evidence type="ECO:0000256" key="7">
    <source>
        <dbReference type="ARBA" id="ARBA00022958"/>
    </source>
</evidence>
<feature type="transmembrane region" description="Helical" evidence="13">
    <location>
        <begin position="21"/>
        <end position="42"/>
    </location>
</feature>
<protein>
    <submittedName>
        <fullName evidence="14">DUF1211 domain-containing membrane protein</fullName>
    </submittedName>
</protein>
<dbReference type="EMBL" id="BONE01000026">
    <property type="protein sequence ID" value="GIF74011.1"/>
    <property type="molecule type" value="Genomic_DNA"/>
</dbReference>
<evidence type="ECO:0000256" key="8">
    <source>
        <dbReference type="ARBA" id="ARBA00022989"/>
    </source>
</evidence>
<keyword evidence="15" id="KW-1185">Reference proteome</keyword>
<evidence type="ECO:0000256" key="3">
    <source>
        <dbReference type="ARBA" id="ARBA00022448"/>
    </source>
</evidence>
<dbReference type="InterPro" id="IPR010617">
    <property type="entry name" value="TMEM175-like"/>
</dbReference>
<keyword evidence="6" id="KW-0631">Potassium channel</keyword>
<feature type="transmembrane region" description="Helical" evidence="13">
    <location>
        <begin position="124"/>
        <end position="149"/>
    </location>
</feature>
<evidence type="ECO:0000256" key="10">
    <source>
        <dbReference type="ARBA" id="ARBA00023136"/>
    </source>
</evidence>
<keyword evidence="9" id="KW-0406">Ion transport</keyword>
<keyword evidence="11" id="KW-0407">Ion channel</keyword>
<organism evidence="14 15">
    <name type="scientific">Asanoa siamensis</name>
    <dbReference type="NCBI Taxonomy" id="926357"/>
    <lineage>
        <taxon>Bacteria</taxon>
        <taxon>Bacillati</taxon>
        <taxon>Actinomycetota</taxon>
        <taxon>Actinomycetes</taxon>
        <taxon>Micromonosporales</taxon>
        <taxon>Micromonosporaceae</taxon>
        <taxon>Asanoa</taxon>
    </lineage>
</organism>
<evidence type="ECO:0000313" key="14">
    <source>
        <dbReference type="EMBL" id="GIF74011.1"/>
    </source>
</evidence>
<dbReference type="PANTHER" id="PTHR31462">
    <property type="entry name" value="ENDOSOMAL/LYSOSOMAL POTASSIUM CHANNEL TMEM175"/>
    <property type="match status" value="1"/>
</dbReference>
<feature type="transmembrane region" description="Helical" evidence="13">
    <location>
        <begin position="170"/>
        <end position="203"/>
    </location>
</feature>
<keyword evidence="10 13" id="KW-0472">Membrane</keyword>
<evidence type="ECO:0000256" key="12">
    <source>
        <dbReference type="ARBA" id="ARBA00034430"/>
    </source>
</evidence>
<comment type="caution">
    <text evidence="14">The sequence shown here is derived from an EMBL/GenBank/DDBJ whole genome shotgun (WGS) entry which is preliminary data.</text>
</comment>
<evidence type="ECO:0000256" key="5">
    <source>
        <dbReference type="ARBA" id="ARBA00022692"/>
    </source>
</evidence>
<comment type="catalytic activity">
    <reaction evidence="12">
        <text>K(+)(in) = K(+)(out)</text>
        <dbReference type="Rhea" id="RHEA:29463"/>
        <dbReference type="ChEBI" id="CHEBI:29103"/>
    </reaction>
</comment>
<evidence type="ECO:0000256" key="13">
    <source>
        <dbReference type="SAM" id="Phobius"/>
    </source>
</evidence>
<dbReference type="PANTHER" id="PTHR31462:SF5">
    <property type="entry name" value="ENDOSOMAL_LYSOSOMAL PROTON CHANNEL TMEM175"/>
    <property type="match status" value="1"/>
</dbReference>
<evidence type="ECO:0000256" key="9">
    <source>
        <dbReference type="ARBA" id="ARBA00023065"/>
    </source>
</evidence>
<keyword evidence="8 13" id="KW-1133">Transmembrane helix</keyword>
<evidence type="ECO:0000256" key="4">
    <source>
        <dbReference type="ARBA" id="ARBA00022538"/>
    </source>
</evidence>
<comment type="similarity">
    <text evidence="2">Belongs to the TMEM175 family.</text>
</comment>
<gene>
    <name evidence="14" type="ORF">Asi02nite_35290</name>
</gene>
<evidence type="ECO:0000313" key="15">
    <source>
        <dbReference type="Proteomes" id="UP000604117"/>
    </source>
</evidence>
<keyword evidence="7" id="KW-0630">Potassium</keyword>
<evidence type="ECO:0000256" key="6">
    <source>
        <dbReference type="ARBA" id="ARBA00022826"/>
    </source>
</evidence>
<keyword evidence="4" id="KW-0633">Potassium transport</keyword>
<feature type="transmembrane region" description="Helical" evidence="13">
    <location>
        <begin position="93"/>
        <end position="118"/>
    </location>
</feature>
<proteinExistence type="inferred from homology"/>
<feature type="transmembrane region" description="Helical" evidence="13">
    <location>
        <begin position="62"/>
        <end position="81"/>
    </location>
</feature>
<dbReference type="Proteomes" id="UP000604117">
    <property type="component" value="Unassembled WGS sequence"/>
</dbReference>
<evidence type="ECO:0000256" key="2">
    <source>
        <dbReference type="ARBA" id="ARBA00006920"/>
    </source>
</evidence>
<evidence type="ECO:0000256" key="1">
    <source>
        <dbReference type="ARBA" id="ARBA00004141"/>
    </source>
</evidence>
<dbReference type="Pfam" id="PF06736">
    <property type="entry name" value="TMEM175"/>
    <property type="match status" value="1"/>
</dbReference>
<evidence type="ECO:0000256" key="11">
    <source>
        <dbReference type="ARBA" id="ARBA00023303"/>
    </source>
</evidence>
<name>A0ABQ4CRT5_9ACTN</name>
<comment type="subcellular location">
    <subcellularLocation>
        <location evidence="1">Membrane</location>
        <topology evidence="1">Multi-pass membrane protein</topology>
    </subcellularLocation>
</comment>
<keyword evidence="5 13" id="KW-0812">Transmembrane</keyword>
<accession>A0ABQ4CRT5</accession>